<feature type="compositionally biased region" description="Basic and acidic residues" evidence="15">
    <location>
        <begin position="268"/>
        <end position="297"/>
    </location>
</feature>
<evidence type="ECO:0000256" key="10">
    <source>
        <dbReference type="ARBA" id="ARBA00022833"/>
    </source>
</evidence>
<feature type="compositionally biased region" description="Basic and acidic residues" evidence="15">
    <location>
        <begin position="331"/>
        <end position="344"/>
    </location>
</feature>
<keyword evidence="5" id="KW-0963">Cytoplasm</keyword>
<evidence type="ECO:0000259" key="16">
    <source>
        <dbReference type="PROSITE" id="PS50089"/>
    </source>
</evidence>
<evidence type="ECO:0000256" key="3">
    <source>
        <dbReference type="ARBA" id="ARBA00004906"/>
    </source>
</evidence>
<dbReference type="Pfam" id="PF13639">
    <property type="entry name" value="zf-RING_2"/>
    <property type="match status" value="1"/>
</dbReference>
<keyword evidence="6" id="KW-0808">Transferase</keyword>
<keyword evidence="10" id="KW-0862">Zinc</keyword>
<dbReference type="SMART" id="SM00184">
    <property type="entry name" value="RING"/>
    <property type="match status" value="1"/>
</dbReference>
<feature type="compositionally biased region" description="Basic and acidic residues" evidence="15">
    <location>
        <begin position="418"/>
        <end position="435"/>
    </location>
</feature>
<dbReference type="CDD" id="cd16470">
    <property type="entry name" value="RING-H2_RNF25"/>
    <property type="match status" value="1"/>
</dbReference>
<dbReference type="GO" id="GO:0061630">
    <property type="term" value="F:ubiquitin protein ligase activity"/>
    <property type="evidence" value="ECO:0007669"/>
    <property type="project" value="UniProtKB-EC"/>
</dbReference>
<dbReference type="InterPro" id="IPR001841">
    <property type="entry name" value="Znf_RING"/>
</dbReference>
<feature type="non-terminal residue" evidence="18">
    <location>
        <position position="462"/>
    </location>
</feature>
<evidence type="ECO:0000256" key="12">
    <source>
        <dbReference type="ARBA" id="ARBA00067354"/>
    </source>
</evidence>
<dbReference type="EC" id="2.3.2.27" evidence="4"/>
<evidence type="ECO:0000256" key="2">
    <source>
        <dbReference type="ARBA" id="ARBA00004496"/>
    </source>
</evidence>
<dbReference type="GO" id="GO:0008270">
    <property type="term" value="F:zinc ion binding"/>
    <property type="evidence" value="ECO:0007669"/>
    <property type="project" value="UniProtKB-KW"/>
</dbReference>
<evidence type="ECO:0000256" key="13">
    <source>
        <dbReference type="ARBA" id="ARBA00075535"/>
    </source>
</evidence>
<evidence type="ECO:0000256" key="5">
    <source>
        <dbReference type="ARBA" id="ARBA00022490"/>
    </source>
</evidence>
<proteinExistence type="inferred from homology"/>
<gene>
    <name evidence="18" type="primary">Rnf25</name>
    <name evidence="18" type="ORF">TROMEL_R05940</name>
</gene>
<dbReference type="InterPro" id="IPR039133">
    <property type="entry name" value="RNF25"/>
</dbReference>
<dbReference type="EMBL" id="VXAG01000016">
    <property type="protein sequence ID" value="NXJ73971.1"/>
    <property type="molecule type" value="Genomic_DNA"/>
</dbReference>
<evidence type="ECO:0000313" key="19">
    <source>
        <dbReference type="Proteomes" id="UP000550660"/>
    </source>
</evidence>
<dbReference type="FunFam" id="3.10.110.10:FF:000052">
    <property type="entry name" value="Putative e3 ubiquitin-protein ligase rnf25"/>
    <property type="match status" value="1"/>
</dbReference>
<dbReference type="PANTHER" id="PTHR13198:SF4">
    <property type="entry name" value="E3 UBIQUITIN-PROTEIN LIGASE RNF25"/>
    <property type="match status" value="1"/>
</dbReference>
<dbReference type="SUPFAM" id="SSF57850">
    <property type="entry name" value="RING/U-box"/>
    <property type="match status" value="1"/>
</dbReference>
<keyword evidence="18" id="KW-0436">Ligase</keyword>
<evidence type="ECO:0000256" key="9">
    <source>
        <dbReference type="ARBA" id="ARBA00022786"/>
    </source>
</evidence>
<sequence length="462" mass="52259">RWEPWEISITLHPATAQDQESQYVRFTLVLSVPPQYPNKAPEILIRNPRGLSDEQIQKISQTLGSVAEARLGTEVLYELIEKGKEILTDNNIPHGQCVICLYGFQEREAFTKTQCYHYFHSHCLARYAQHMEEEILMQQEEREQHLAPTPKQELGVQCPVCRETLVYDLSALKAAPPPQHPLEPYRPDAKTLQHQEELRLIFKRQQEKGGIIDPEAEKNRYFISLQAPPAAVDAGQAATASELPVSASTVDVPRSPASAPGPAGLPEAKVEAGRPERPAAPREQQSKRERHRGERPGPRGQGRQSGSGLQEPTEEGCHPLHSSRGPRGFSRRPERRPGGRHNQEFPKPQSRSGAADRKELCSEDPSPVTEAVDLKEECCNVERWTQEEEAEAPGREKENLTFKVSDHRAAPSWQGHHRPWDCRRWERPRVQEHGSRPRTPRGRGVFRPSGRREAHLEKESGS</sequence>
<dbReference type="InterPro" id="IPR016135">
    <property type="entry name" value="UBQ-conjugating_enzyme/RWD"/>
</dbReference>
<dbReference type="GO" id="GO:0016567">
    <property type="term" value="P:protein ubiquitination"/>
    <property type="evidence" value="ECO:0007669"/>
    <property type="project" value="TreeGrafter"/>
</dbReference>
<dbReference type="InterPro" id="IPR006575">
    <property type="entry name" value="RWD_dom"/>
</dbReference>
<dbReference type="InterPro" id="IPR013083">
    <property type="entry name" value="Znf_RING/FYVE/PHD"/>
</dbReference>
<dbReference type="PROSITE" id="PS50908">
    <property type="entry name" value="RWD"/>
    <property type="match status" value="1"/>
</dbReference>
<evidence type="ECO:0000313" key="18">
    <source>
        <dbReference type="EMBL" id="NXJ73971.1"/>
    </source>
</evidence>
<comment type="pathway">
    <text evidence="3">Protein modification; protein ubiquitination.</text>
</comment>
<comment type="subcellular location">
    <subcellularLocation>
        <location evidence="2">Cytoplasm</location>
    </subcellularLocation>
</comment>
<dbReference type="OrthoDB" id="432311at2759"/>
<feature type="region of interest" description="Disordered" evidence="15">
    <location>
        <begin position="245"/>
        <end position="373"/>
    </location>
</feature>
<comment type="caution">
    <text evidence="18">The sequence shown here is derived from an EMBL/GenBank/DDBJ whole genome shotgun (WGS) entry which is preliminary data.</text>
</comment>
<evidence type="ECO:0000256" key="6">
    <source>
        <dbReference type="ARBA" id="ARBA00022679"/>
    </source>
</evidence>
<dbReference type="SUPFAM" id="SSF54495">
    <property type="entry name" value="UBC-like"/>
    <property type="match status" value="1"/>
</dbReference>
<evidence type="ECO:0000256" key="15">
    <source>
        <dbReference type="SAM" id="MobiDB-lite"/>
    </source>
</evidence>
<reference evidence="18 19" key="1">
    <citation type="submission" date="2019-09" db="EMBL/GenBank/DDBJ databases">
        <title>Bird 10,000 Genomes (B10K) Project - Family phase.</title>
        <authorList>
            <person name="Zhang G."/>
        </authorList>
    </citation>
    <scope>NUCLEOTIDE SEQUENCE [LARGE SCALE GENOMIC DNA]</scope>
    <source>
        <strain evidence="18">B10K-DU-007-40</strain>
        <tissue evidence="18">Mixed tissue sample</tissue>
    </source>
</reference>
<dbReference type="CDD" id="cd23818">
    <property type="entry name" value="RWD_RNF25"/>
    <property type="match status" value="1"/>
</dbReference>
<evidence type="ECO:0000256" key="8">
    <source>
        <dbReference type="ARBA" id="ARBA00022771"/>
    </source>
</evidence>
<dbReference type="PANTHER" id="PTHR13198">
    <property type="entry name" value="RING FINGER PROTEIN 25"/>
    <property type="match status" value="1"/>
</dbReference>
<protein>
    <recommendedName>
        <fullName evidence="12">E3 ubiquitin-protein ligase RNF25</fullName>
        <ecNumber evidence="4">2.3.2.27</ecNumber>
    </recommendedName>
    <alternativeName>
        <fullName evidence="13">RING finger protein 25</fullName>
    </alternativeName>
</protein>
<feature type="compositionally biased region" description="Basic and acidic residues" evidence="15">
    <location>
        <begin position="450"/>
        <end position="462"/>
    </location>
</feature>
<dbReference type="GO" id="GO:0016874">
    <property type="term" value="F:ligase activity"/>
    <property type="evidence" value="ECO:0007669"/>
    <property type="project" value="UniProtKB-KW"/>
</dbReference>
<evidence type="ECO:0000256" key="14">
    <source>
        <dbReference type="PROSITE-ProRule" id="PRU00175"/>
    </source>
</evidence>
<evidence type="ECO:0000259" key="17">
    <source>
        <dbReference type="PROSITE" id="PS50908"/>
    </source>
</evidence>
<feature type="region of interest" description="Disordered" evidence="15">
    <location>
        <begin position="385"/>
        <end position="462"/>
    </location>
</feature>
<evidence type="ECO:0000256" key="11">
    <source>
        <dbReference type="ARBA" id="ARBA00060737"/>
    </source>
</evidence>
<feature type="non-terminal residue" evidence="18">
    <location>
        <position position="1"/>
    </location>
</feature>
<dbReference type="AlphaFoldDB" id="A0A7L0DTM3"/>
<evidence type="ECO:0000256" key="7">
    <source>
        <dbReference type="ARBA" id="ARBA00022723"/>
    </source>
</evidence>
<dbReference type="Gene3D" id="3.10.110.10">
    <property type="entry name" value="Ubiquitin Conjugating Enzyme"/>
    <property type="match status" value="1"/>
</dbReference>
<keyword evidence="19" id="KW-1185">Reference proteome</keyword>
<name>A0A7L0DTM3_TROML</name>
<dbReference type="GO" id="GO:0005737">
    <property type="term" value="C:cytoplasm"/>
    <property type="evidence" value="ECO:0007669"/>
    <property type="project" value="UniProtKB-SubCell"/>
</dbReference>
<dbReference type="GO" id="GO:0005634">
    <property type="term" value="C:nucleus"/>
    <property type="evidence" value="ECO:0007669"/>
    <property type="project" value="TreeGrafter"/>
</dbReference>
<accession>A0A7L0DTM3</accession>
<keyword evidence="9" id="KW-0833">Ubl conjugation pathway</keyword>
<feature type="compositionally biased region" description="Basic and acidic residues" evidence="15">
    <location>
        <begin position="385"/>
        <end position="409"/>
    </location>
</feature>
<keyword evidence="8 14" id="KW-0863">Zinc-finger</keyword>
<evidence type="ECO:0000256" key="4">
    <source>
        <dbReference type="ARBA" id="ARBA00012483"/>
    </source>
</evidence>
<dbReference type="Pfam" id="PF05773">
    <property type="entry name" value="RWD"/>
    <property type="match status" value="1"/>
</dbReference>
<keyword evidence="7" id="KW-0479">Metal-binding</keyword>
<dbReference type="PROSITE" id="PS50089">
    <property type="entry name" value="ZF_RING_2"/>
    <property type="match status" value="1"/>
</dbReference>
<comment type="similarity">
    <text evidence="11">Belongs to the RNF25 family.</text>
</comment>
<evidence type="ECO:0000256" key="1">
    <source>
        <dbReference type="ARBA" id="ARBA00000900"/>
    </source>
</evidence>
<dbReference type="Proteomes" id="UP000550660">
    <property type="component" value="Unassembled WGS sequence"/>
</dbReference>
<feature type="domain" description="RWD" evidence="17">
    <location>
        <begin position="1"/>
        <end position="90"/>
    </location>
</feature>
<organism evidence="18 19">
    <name type="scientific">Trogon melanurus</name>
    <name type="common">Black-tailed trogon</name>
    <dbReference type="NCBI Taxonomy" id="56311"/>
    <lineage>
        <taxon>Eukaryota</taxon>
        <taxon>Metazoa</taxon>
        <taxon>Chordata</taxon>
        <taxon>Craniata</taxon>
        <taxon>Vertebrata</taxon>
        <taxon>Euteleostomi</taxon>
        <taxon>Archelosauria</taxon>
        <taxon>Archosauria</taxon>
        <taxon>Dinosauria</taxon>
        <taxon>Saurischia</taxon>
        <taxon>Theropoda</taxon>
        <taxon>Coelurosauria</taxon>
        <taxon>Aves</taxon>
        <taxon>Neognathae</taxon>
        <taxon>Neoaves</taxon>
        <taxon>Telluraves</taxon>
        <taxon>Coraciimorphae</taxon>
        <taxon>Trogoniformes</taxon>
        <taxon>Trogonidae</taxon>
        <taxon>Trogon</taxon>
    </lineage>
</organism>
<feature type="domain" description="RING-type" evidence="16">
    <location>
        <begin position="97"/>
        <end position="162"/>
    </location>
</feature>
<dbReference type="SMART" id="SM00591">
    <property type="entry name" value="RWD"/>
    <property type="match status" value="1"/>
</dbReference>
<dbReference type="Gene3D" id="3.30.40.10">
    <property type="entry name" value="Zinc/RING finger domain, C3HC4 (zinc finger)"/>
    <property type="match status" value="1"/>
</dbReference>
<comment type="catalytic activity">
    <reaction evidence="1">
        <text>S-ubiquitinyl-[E2 ubiquitin-conjugating enzyme]-L-cysteine + [acceptor protein]-L-lysine = [E2 ubiquitin-conjugating enzyme]-L-cysteine + N(6)-ubiquitinyl-[acceptor protein]-L-lysine.</text>
        <dbReference type="EC" id="2.3.2.27"/>
    </reaction>
</comment>
<dbReference type="FunFam" id="3.30.40.10:FF:000215">
    <property type="entry name" value="E3 ubiquitin-protein ligase RNF25"/>
    <property type="match status" value="1"/>
</dbReference>
<feature type="compositionally biased region" description="Low complexity" evidence="15">
    <location>
        <begin position="255"/>
        <end position="264"/>
    </location>
</feature>